<organism evidence="9 10">
    <name type="scientific">Pseudomonas chlororaphis</name>
    <dbReference type="NCBI Taxonomy" id="587753"/>
    <lineage>
        <taxon>Bacteria</taxon>
        <taxon>Pseudomonadati</taxon>
        <taxon>Pseudomonadota</taxon>
        <taxon>Gammaproteobacteria</taxon>
        <taxon>Pseudomonadales</taxon>
        <taxon>Pseudomonadaceae</taxon>
        <taxon>Pseudomonas</taxon>
    </lineage>
</organism>
<dbReference type="PANTHER" id="PTHR23517">
    <property type="entry name" value="RESISTANCE PROTEIN MDTM, PUTATIVE-RELATED-RELATED"/>
    <property type="match status" value="1"/>
</dbReference>
<feature type="transmembrane region" description="Helical" evidence="7">
    <location>
        <begin position="227"/>
        <end position="249"/>
    </location>
</feature>
<evidence type="ECO:0000256" key="2">
    <source>
        <dbReference type="ARBA" id="ARBA00022448"/>
    </source>
</evidence>
<feature type="transmembrane region" description="Helical" evidence="7">
    <location>
        <begin position="261"/>
        <end position="280"/>
    </location>
</feature>
<name>A0A0D5XZB8_9PSED</name>
<dbReference type="GO" id="GO:0005886">
    <property type="term" value="C:plasma membrane"/>
    <property type="evidence" value="ECO:0007669"/>
    <property type="project" value="UniProtKB-SubCell"/>
</dbReference>
<feature type="transmembrane region" description="Helical" evidence="7">
    <location>
        <begin position="55"/>
        <end position="75"/>
    </location>
</feature>
<dbReference type="PATRIC" id="fig|587753.10.peg.2950"/>
<accession>A0A0D5XZB8</accession>
<dbReference type="GO" id="GO:0022857">
    <property type="term" value="F:transmembrane transporter activity"/>
    <property type="evidence" value="ECO:0007669"/>
    <property type="project" value="InterPro"/>
</dbReference>
<feature type="transmembrane region" description="Helical" evidence="7">
    <location>
        <begin position="82"/>
        <end position="103"/>
    </location>
</feature>
<dbReference type="InterPro" id="IPR020846">
    <property type="entry name" value="MFS_dom"/>
</dbReference>
<reference evidence="9 10" key="1">
    <citation type="journal article" date="2015" name="Mol. Plant Microbe Interact.">
        <title>Comparative Genomic Analysis of Pseudomonas chlororaphis PCL1606 Reveals New Insight into Antifungal Compounds Involved in Biocontrol.</title>
        <authorList>
            <person name="Calderon C.E."/>
            <person name="Ramos C."/>
            <person name="de Vicente A."/>
            <person name="Cazorla F.M."/>
        </authorList>
    </citation>
    <scope>NUCLEOTIDE SEQUENCE [LARGE SCALE GENOMIC DNA]</scope>
    <source>
        <strain evidence="9 10">PCL1606</strain>
    </source>
</reference>
<evidence type="ECO:0000256" key="5">
    <source>
        <dbReference type="ARBA" id="ARBA00022989"/>
    </source>
</evidence>
<dbReference type="Pfam" id="PF07690">
    <property type="entry name" value="MFS_1"/>
    <property type="match status" value="1"/>
</dbReference>
<dbReference type="SUPFAM" id="SSF103473">
    <property type="entry name" value="MFS general substrate transporter"/>
    <property type="match status" value="1"/>
</dbReference>
<dbReference type="EMBL" id="CP011110">
    <property type="protein sequence ID" value="AKA24411.1"/>
    <property type="molecule type" value="Genomic_DNA"/>
</dbReference>
<evidence type="ECO:0000256" key="3">
    <source>
        <dbReference type="ARBA" id="ARBA00022475"/>
    </source>
</evidence>
<dbReference type="InterPro" id="IPR036259">
    <property type="entry name" value="MFS_trans_sf"/>
</dbReference>
<dbReference type="RefSeq" id="WP_227698284.1">
    <property type="nucleotide sequence ID" value="NZ_CP011110.1"/>
</dbReference>
<feature type="transmembrane region" description="Helical" evidence="7">
    <location>
        <begin position="109"/>
        <end position="130"/>
    </location>
</feature>
<dbReference type="Proteomes" id="UP000032748">
    <property type="component" value="Chromosome"/>
</dbReference>
<feature type="transmembrane region" description="Helical" evidence="7">
    <location>
        <begin position="287"/>
        <end position="306"/>
    </location>
</feature>
<evidence type="ECO:0000259" key="8">
    <source>
        <dbReference type="PROSITE" id="PS50850"/>
    </source>
</evidence>
<evidence type="ECO:0000256" key="7">
    <source>
        <dbReference type="SAM" id="Phobius"/>
    </source>
</evidence>
<evidence type="ECO:0000256" key="6">
    <source>
        <dbReference type="ARBA" id="ARBA00023136"/>
    </source>
</evidence>
<feature type="transmembrane region" description="Helical" evidence="7">
    <location>
        <begin position="373"/>
        <end position="398"/>
    </location>
</feature>
<feature type="transmembrane region" description="Helical" evidence="7">
    <location>
        <begin position="175"/>
        <end position="193"/>
    </location>
</feature>
<keyword evidence="5 7" id="KW-1133">Transmembrane helix</keyword>
<comment type="subcellular location">
    <subcellularLocation>
        <location evidence="1">Cell membrane</location>
        <topology evidence="1">Multi-pass membrane protein</topology>
    </subcellularLocation>
</comment>
<keyword evidence="3" id="KW-1003">Cell membrane</keyword>
<protein>
    <submittedName>
        <fullName evidence="9">MFS transporter</fullName>
    </submittedName>
</protein>
<evidence type="ECO:0000313" key="9">
    <source>
        <dbReference type="EMBL" id="AKA24411.1"/>
    </source>
</evidence>
<dbReference type="InterPro" id="IPR011701">
    <property type="entry name" value="MFS"/>
</dbReference>
<dbReference type="PANTHER" id="PTHR23517:SF13">
    <property type="entry name" value="MAJOR FACILITATOR SUPERFAMILY MFS_1"/>
    <property type="match status" value="1"/>
</dbReference>
<feature type="transmembrane region" description="Helical" evidence="7">
    <location>
        <begin position="349"/>
        <end position="367"/>
    </location>
</feature>
<keyword evidence="2" id="KW-0813">Transport</keyword>
<evidence type="ECO:0000256" key="1">
    <source>
        <dbReference type="ARBA" id="ARBA00004651"/>
    </source>
</evidence>
<feature type="transmembrane region" description="Helical" evidence="7">
    <location>
        <begin position="142"/>
        <end position="163"/>
    </location>
</feature>
<proteinExistence type="predicted"/>
<sequence>MSTSMPVAGNRRSSLFLFLLALSLMVSLMNSSTPTPLYPLYKEHLGLSSLDLTFIFGAYGIGVLIALVAMARLAGSVADLRWLFVPASALVFIGAGAFAHGTSLGALCFARLLGGLGSGAMTAAVNIALVRFNPGHNDKLPALVATLAMVSGLALGPLLSGAALQLDIRPMASPFWLIALLGLAAAVASLLLWPGRGAAQSGAAHGSAGRPASLKHALQGIGLPFHLCAWSVFFSWSFAACVFVLGPQVARQVFGLTEPGLFGYVISAYLLIAGISQLYCQRLEARQALLGGWLCQCLTFVVLLLACYTQALWLALLGLVIGGYAYGALFVGNARLVNQLAPRHSHGKLISYFYATVYLFNATPVPMGLLVDAYGIVSASTIALLVFLVIGLVLFALARRTRFTPDASPPFVRLAASAQGTPDTPHSK</sequence>
<dbReference type="AlphaFoldDB" id="A0A0D5XZB8"/>
<dbReference type="KEGG" id="pcz:PCL1606_29600"/>
<evidence type="ECO:0000313" key="10">
    <source>
        <dbReference type="Proteomes" id="UP000032748"/>
    </source>
</evidence>
<dbReference type="PROSITE" id="PS50850">
    <property type="entry name" value="MFS"/>
    <property type="match status" value="1"/>
</dbReference>
<feature type="domain" description="Major facilitator superfamily (MFS) profile" evidence="8">
    <location>
        <begin position="16"/>
        <end position="402"/>
    </location>
</feature>
<keyword evidence="4 7" id="KW-0812">Transmembrane</keyword>
<keyword evidence="6 7" id="KW-0472">Membrane</keyword>
<gene>
    <name evidence="9" type="ORF">PCL1606_29600</name>
</gene>
<evidence type="ECO:0000256" key="4">
    <source>
        <dbReference type="ARBA" id="ARBA00022692"/>
    </source>
</evidence>
<dbReference type="Gene3D" id="1.20.1250.20">
    <property type="entry name" value="MFS general substrate transporter like domains"/>
    <property type="match status" value="2"/>
</dbReference>
<dbReference type="InterPro" id="IPR050171">
    <property type="entry name" value="MFS_Transporters"/>
</dbReference>
<feature type="transmembrane region" description="Helical" evidence="7">
    <location>
        <begin position="312"/>
        <end position="337"/>
    </location>
</feature>